<dbReference type="InterPro" id="IPR036855">
    <property type="entry name" value="Znf_CCCH_sf"/>
</dbReference>
<feature type="domain" description="C3H1-type" evidence="11">
    <location>
        <begin position="84"/>
        <end position="113"/>
    </location>
</feature>
<feature type="active site" evidence="9">
    <location>
        <position position="791"/>
    </location>
</feature>
<evidence type="ECO:0000256" key="1">
    <source>
        <dbReference type="ARBA" id="ARBA00022603"/>
    </source>
</evidence>
<dbReference type="GO" id="GO:0008173">
    <property type="term" value="F:RNA methyltransferase activity"/>
    <property type="evidence" value="ECO:0007669"/>
    <property type="project" value="InterPro"/>
</dbReference>
<dbReference type="InterPro" id="IPR012677">
    <property type="entry name" value="Nucleotide-bd_a/b_plait_sf"/>
</dbReference>
<feature type="region of interest" description="Disordered" evidence="10">
    <location>
        <begin position="1"/>
        <end position="81"/>
    </location>
</feature>
<reference evidence="13" key="1">
    <citation type="journal article" date="2016" name="Nat. Biotechnol.">
        <title>Sequencing wild and cultivated cassava and related species reveals extensive interspecific hybridization and genetic diversity.</title>
        <authorList>
            <person name="Bredeson J.V."/>
            <person name="Lyons J.B."/>
            <person name="Prochnik S.E."/>
            <person name="Wu G.A."/>
            <person name="Ha C.M."/>
            <person name="Edsinger-Gonzales E."/>
            <person name="Grimwood J."/>
            <person name="Schmutz J."/>
            <person name="Rabbi I.Y."/>
            <person name="Egesi C."/>
            <person name="Nauluvula P."/>
            <person name="Lebot V."/>
            <person name="Ndunguru J."/>
            <person name="Mkamilo G."/>
            <person name="Bart R.S."/>
            <person name="Setter T.L."/>
            <person name="Gleadow R.M."/>
            <person name="Kulakow P."/>
            <person name="Ferguson M.E."/>
            <person name="Rounsley S."/>
            <person name="Rokhsar D.S."/>
        </authorList>
    </citation>
    <scope>NUCLEOTIDE SEQUENCE [LARGE SCALE GENOMIC DNA]</scope>
    <source>
        <strain evidence="13">cv. AM560-2</strain>
    </source>
</reference>
<dbReference type="InterPro" id="IPR025714">
    <property type="entry name" value="Methyltranfer_dom"/>
</dbReference>
<dbReference type="InterPro" id="IPR030390">
    <property type="entry name" value="MeTrfase_TrmA_AS"/>
</dbReference>
<evidence type="ECO:0000256" key="3">
    <source>
        <dbReference type="ARBA" id="ARBA00022691"/>
    </source>
</evidence>
<comment type="caution">
    <text evidence="8">Lacks conserved residue(s) required for the propagation of feature annotation.</text>
</comment>
<dbReference type="Gene3D" id="3.40.50.150">
    <property type="entry name" value="Vaccinia Virus protein VP39"/>
    <property type="match status" value="1"/>
</dbReference>
<dbReference type="STRING" id="3983.A0A2C9VYS5"/>
<feature type="binding site" evidence="8">
    <location>
        <position position="763"/>
    </location>
    <ligand>
        <name>S-adenosyl-L-methionine</name>
        <dbReference type="ChEBI" id="CHEBI:59789"/>
    </ligand>
</feature>
<organism evidence="12 13">
    <name type="scientific">Manihot esculenta</name>
    <name type="common">Cassava</name>
    <name type="synonym">Jatropha manihot</name>
    <dbReference type="NCBI Taxonomy" id="3983"/>
    <lineage>
        <taxon>Eukaryota</taxon>
        <taxon>Viridiplantae</taxon>
        <taxon>Streptophyta</taxon>
        <taxon>Embryophyta</taxon>
        <taxon>Tracheophyta</taxon>
        <taxon>Spermatophyta</taxon>
        <taxon>Magnoliopsida</taxon>
        <taxon>eudicotyledons</taxon>
        <taxon>Gunneridae</taxon>
        <taxon>Pentapetalae</taxon>
        <taxon>rosids</taxon>
        <taxon>fabids</taxon>
        <taxon>Malpighiales</taxon>
        <taxon>Euphorbiaceae</taxon>
        <taxon>Crotonoideae</taxon>
        <taxon>Manihoteae</taxon>
        <taxon>Manihot</taxon>
    </lineage>
</organism>
<feature type="region of interest" description="Disordered" evidence="10">
    <location>
        <begin position="674"/>
        <end position="752"/>
    </location>
</feature>
<dbReference type="Pfam" id="PF13847">
    <property type="entry name" value="Methyltransf_31"/>
    <property type="match status" value="1"/>
</dbReference>
<dbReference type="InterPro" id="IPR035979">
    <property type="entry name" value="RBD_domain_sf"/>
</dbReference>
<comment type="similarity">
    <text evidence="8">Belongs to the class I-like SAM-binding methyltransferase superfamily. RNA M5U methyltransferase family.</text>
</comment>
<name>A0A2C9VYS5_MANES</name>
<accession>A0A2C9VYS5</accession>
<evidence type="ECO:0000256" key="5">
    <source>
        <dbReference type="ARBA" id="ARBA00022771"/>
    </source>
</evidence>
<comment type="caution">
    <text evidence="12">The sequence shown here is derived from an EMBL/GenBank/DDBJ whole genome shotgun (WGS) entry which is preliminary data.</text>
</comment>
<dbReference type="AlphaFoldDB" id="A0A2C9VYS5"/>
<dbReference type="Gene3D" id="3.30.70.330">
    <property type="match status" value="1"/>
</dbReference>
<feature type="binding site" evidence="8">
    <location>
        <position position="634"/>
    </location>
    <ligand>
        <name>S-adenosyl-L-methionine</name>
        <dbReference type="ChEBI" id="CHEBI:59789"/>
    </ligand>
</feature>
<dbReference type="InterPro" id="IPR000571">
    <property type="entry name" value="Znf_CCCH"/>
</dbReference>
<keyword evidence="1 8" id="KW-0489">Methyltransferase</keyword>
<evidence type="ECO:0000256" key="9">
    <source>
        <dbReference type="PROSITE-ProRule" id="PRU10015"/>
    </source>
</evidence>
<dbReference type="Pfam" id="PF05958">
    <property type="entry name" value="tRNA_U5-meth_tr"/>
    <property type="match status" value="1"/>
</dbReference>
<dbReference type="Gramene" id="Manes.04G021900.1.v8.1">
    <property type="protein sequence ID" value="Manes.04G021900.1.v8.1.CDS"/>
    <property type="gene ID" value="Manes.04G021900.v8.1"/>
</dbReference>
<dbReference type="Gene3D" id="4.10.1000.10">
    <property type="entry name" value="Zinc finger, CCCH-type"/>
    <property type="match status" value="1"/>
</dbReference>
<dbReference type="Proteomes" id="UP000091857">
    <property type="component" value="Chromosome 4"/>
</dbReference>
<evidence type="ECO:0000256" key="2">
    <source>
        <dbReference type="ARBA" id="ARBA00022679"/>
    </source>
</evidence>
<dbReference type="PANTHER" id="PTHR45904">
    <property type="entry name" value="TRNA (URACIL-5-)-METHYLTRANSFERASE"/>
    <property type="match status" value="1"/>
</dbReference>
<evidence type="ECO:0000256" key="8">
    <source>
        <dbReference type="PROSITE-ProRule" id="PRU01024"/>
    </source>
</evidence>
<dbReference type="PANTHER" id="PTHR45904:SF2">
    <property type="entry name" value="TRNA (URACIL-5-)-METHYLTRANSFERASE HOMOLOG A"/>
    <property type="match status" value="1"/>
</dbReference>
<protein>
    <recommendedName>
        <fullName evidence="11">C3H1-type domain-containing protein</fullName>
    </recommendedName>
</protein>
<keyword evidence="3 8" id="KW-0949">S-adenosyl-L-methionine</keyword>
<dbReference type="SMART" id="SM00356">
    <property type="entry name" value="ZnF_C3H1"/>
    <property type="match status" value="1"/>
</dbReference>
<dbReference type="PROSITE" id="PS01230">
    <property type="entry name" value="TRMA_1"/>
    <property type="match status" value="1"/>
</dbReference>
<keyword evidence="13" id="KW-1185">Reference proteome</keyword>
<feature type="compositionally biased region" description="Basic and acidic residues" evidence="10">
    <location>
        <begin position="714"/>
        <end position="724"/>
    </location>
</feature>
<dbReference type="SUPFAM" id="SSF90229">
    <property type="entry name" value="CCCH zinc finger"/>
    <property type="match status" value="1"/>
</dbReference>
<dbReference type="PROSITE" id="PS50103">
    <property type="entry name" value="ZF_C3H1"/>
    <property type="match status" value="1"/>
</dbReference>
<evidence type="ECO:0000256" key="6">
    <source>
        <dbReference type="ARBA" id="ARBA00022833"/>
    </source>
</evidence>
<feature type="region of interest" description="Disordered" evidence="10">
    <location>
        <begin position="285"/>
        <end position="308"/>
    </location>
</feature>
<dbReference type="InterPro" id="IPR045850">
    <property type="entry name" value="TRM2_met"/>
</dbReference>
<gene>
    <name evidence="12" type="ORF">MANES_04G021900v8</name>
</gene>
<evidence type="ECO:0000256" key="4">
    <source>
        <dbReference type="ARBA" id="ARBA00022723"/>
    </source>
</evidence>
<dbReference type="GO" id="GO:0006396">
    <property type="term" value="P:RNA processing"/>
    <property type="evidence" value="ECO:0007669"/>
    <property type="project" value="InterPro"/>
</dbReference>
<feature type="compositionally biased region" description="Polar residues" evidence="10">
    <location>
        <begin position="737"/>
        <end position="752"/>
    </location>
</feature>
<dbReference type="SUPFAM" id="SSF54928">
    <property type="entry name" value="RNA-binding domain, RBD"/>
    <property type="match status" value="1"/>
</dbReference>
<keyword evidence="5 7" id="KW-0863">Zinc-finger</keyword>
<evidence type="ECO:0000259" key="11">
    <source>
        <dbReference type="PROSITE" id="PS50103"/>
    </source>
</evidence>
<dbReference type="OrthoDB" id="10250660at2759"/>
<feature type="compositionally biased region" description="Basic and acidic residues" evidence="10">
    <location>
        <begin position="60"/>
        <end position="78"/>
    </location>
</feature>
<evidence type="ECO:0000313" key="12">
    <source>
        <dbReference type="EMBL" id="OAY51631.1"/>
    </source>
</evidence>
<evidence type="ECO:0000256" key="7">
    <source>
        <dbReference type="PROSITE-ProRule" id="PRU00723"/>
    </source>
</evidence>
<dbReference type="OMA" id="NRGWRTM"/>
<keyword evidence="6 7" id="KW-0862">Zinc</keyword>
<feature type="compositionally biased region" description="Polar residues" evidence="10">
    <location>
        <begin position="1"/>
        <end position="51"/>
    </location>
</feature>
<dbReference type="CDD" id="cd02440">
    <property type="entry name" value="AdoMet_MTases"/>
    <property type="match status" value="1"/>
</dbReference>
<feature type="zinc finger region" description="C3H1-type" evidence="7">
    <location>
        <begin position="84"/>
        <end position="113"/>
    </location>
</feature>
<dbReference type="InterPro" id="IPR010280">
    <property type="entry name" value="U5_MeTrfase_fam"/>
</dbReference>
<proteinExistence type="inferred from homology"/>
<keyword evidence="2 8" id="KW-0808">Transferase</keyword>
<evidence type="ECO:0000256" key="10">
    <source>
        <dbReference type="SAM" id="MobiDB-lite"/>
    </source>
</evidence>
<feature type="active site" description="Nucleophile" evidence="8">
    <location>
        <position position="791"/>
    </location>
</feature>
<dbReference type="InterPro" id="IPR029063">
    <property type="entry name" value="SAM-dependent_MTases_sf"/>
</dbReference>
<dbReference type="InterPro" id="IPR000504">
    <property type="entry name" value="RRM_dom"/>
</dbReference>
<sequence length="868" mass="95268">MASSSNNELSPAETLNTSSTVNSQSMSPHDSPSQTHEQEQLQLSNPQSMAANENNGGNLGEKRKRDETAQPETEEKVDPSLNPYYKTSLCSYFRRNSGSCSHGSECRYAHGEAELRPRPDNTWDPTSERAKKALKLEDNGDKCEEGKEEEVMMTEMLVDDSEGGEGGCLDPELSKCLVHLPRKWNSDNLRNFLSEQGVLFKLAKKKKGMTVGFVTFDRADLLKRASEELEGRSVGNKKIKVADVIPRSYDKKIKSAMSLPQNAPQKMESSLDGENEGISKSLHITEDGDINDDSSMLDGSTSKAKSARDVVTPLAHMPYEDQLEHKKNSIMQMLKKLTRNARKACPNGVSLPEWILKSREIGGLACNLEGILESPLVNGYRNKCEFSVGYSLQGKPIVGFMLGNFRDGVTAVEEPVDCPNVSSIACKYASIFQEFLQQSGLPIWNRFKNTGFWRQLTVREGRLSKKDADVKNPDGNISEVMLIVQVCSAGFDNEVINGELGKLADAFTTGAAANSPTLPLTVLVLQDHQGISNVAPADAPLRILPLPNGESSSELEAGKKIVEARIHDHISYLSFSISPTAFFQVNTLAAEKLYSLAGDWAGLGPDTLLFDICCGTGTIGLTLAHRVGMVIGIEMNASAVSDAHRNAEINGIKNCRFVCGKAENVMASLMKEYVNESQKQDEQPNSCETNDNDITTDKDKDASMDNVLDNNENASHELDSRKDASGCCEDGEKEDQCQPQKSSSSENGRSSVPQFKNIVAIVDPPRGGLHPTVIKVLRTHSHLRRLVYISCNPETLVANAIELCTPSPDKIEKGNKKNRGWRNMSSAGLARHRAKSMPISEPFRPVKAMAVDLFPHTAHCEMVMLLER</sequence>
<evidence type="ECO:0000313" key="13">
    <source>
        <dbReference type="Proteomes" id="UP000091857"/>
    </source>
</evidence>
<dbReference type="SUPFAM" id="SSF53335">
    <property type="entry name" value="S-adenosyl-L-methionine-dependent methyltransferases"/>
    <property type="match status" value="1"/>
</dbReference>
<feature type="compositionally biased region" description="Polar residues" evidence="10">
    <location>
        <begin position="293"/>
        <end position="304"/>
    </location>
</feature>
<dbReference type="GO" id="GO:0008270">
    <property type="term" value="F:zinc ion binding"/>
    <property type="evidence" value="ECO:0007669"/>
    <property type="project" value="UniProtKB-KW"/>
</dbReference>
<keyword evidence="4 7" id="KW-0479">Metal-binding</keyword>
<dbReference type="GO" id="GO:0032259">
    <property type="term" value="P:methylation"/>
    <property type="evidence" value="ECO:0007669"/>
    <property type="project" value="UniProtKB-KW"/>
</dbReference>
<dbReference type="Pfam" id="PF00076">
    <property type="entry name" value="RRM_1"/>
    <property type="match status" value="1"/>
</dbReference>
<dbReference type="PROSITE" id="PS51687">
    <property type="entry name" value="SAM_MT_RNA_M5U"/>
    <property type="match status" value="1"/>
</dbReference>
<dbReference type="EMBL" id="CM004390">
    <property type="protein sequence ID" value="OAY51631.1"/>
    <property type="molecule type" value="Genomic_DNA"/>
</dbReference>
<dbReference type="GO" id="GO:0003723">
    <property type="term" value="F:RNA binding"/>
    <property type="evidence" value="ECO:0007669"/>
    <property type="project" value="InterPro"/>
</dbReference>
<feature type="binding site" evidence="8">
    <location>
        <position position="584"/>
    </location>
    <ligand>
        <name>S-adenosyl-L-methionine</name>
        <dbReference type="ChEBI" id="CHEBI:59789"/>
    </ligand>
</feature>
<dbReference type="Pfam" id="PF00642">
    <property type="entry name" value="zf-CCCH"/>
    <property type="match status" value="1"/>
</dbReference>